<dbReference type="PANTHER" id="PTHR23420:SF0">
    <property type="entry name" value="ADENOSYLHOMOCYSTEINASE"/>
    <property type="match status" value="1"/>
</dbReference>
<gene>
    <name evidence="1" type="ORF">RF11_04938</name>
</gene>
<protein>
    <submittedName>
        <fullName evidence="1">Uncharacterized protein</fullName>
    </submittedName>
</protein>
<dbReference type="GO" id="GO:0005829">
    <property type="term" value="C:cytosol"/>
    <property type="evidence" value="ECO:0007669"/>
    <property type="project" value="TreeGrafter"/>
</dbReference>
<name>A0A0C2JGY1_THEKT</name>
<dbReference type="GO" id="GO:0033353">
    <property type="term" value="P:S-adenosylmethionine cycle"/>
    <property type="evidence" value="ECO:0007669"/>
    <property type="project" value="TreeGrafter"/>
</dbReference>
<dbReference type="AlphaFoldDB" id="A0A0C2JGY1"/>
<dbReference type="SUPFAM" id="SSF52283">
    <property type="entry name" value="Formate/glycerate dehydrogenase catalytic domain-like"/>
    <property type="match status" value="1"/>
</dbReference>
<dbReference type="Pfam" id="PF05221">
    <property type="entry name" value="AdoHcyase"/>
    <property type="match status" value="1"/>
</dbReference>
<dbReference type="Proteomes" id="UP000031668">
    <property type="component" value="Unassembled WGS sequence"/>
</dbReference>
<organism evidence="1 2">
    <name type="scientific">Thelohanellus kitauei</name>
    <name type="common">Myxosporean</name>
    <dbReference type="NCBI Taxonomy" id="669202"/>
    <lineage>
        <taxon>Eukaryota</taxon>
        <taxon>Metazoa</taxon>
        <taxon>Cnidaria</taxon>
        <taxon>Myxozoa</taxon>
        <taxon>Myxosporea</taxon>
        <taxon>Bivalvulida</taxon>
        <taxon>Platysporina</taxon>
        <taxon>Myxobolidae</taxon>
        <taxon>Thelohanellus</taxon>
    </lineage>
</organism>
<evidence type="ECO:0000313" key="1">
    <source>
        <dbReference type="EMBL" id="KII68538.1"/>
    </source>
</evidence>
<proteinExistence type="predicted"/>
<reference evidence="1 2" key="1">
    <citation type="journal article" date="2014" name="Genome Biol. Evol.">
        <title>The genome of the myxosporean Thelohanellus kitauei shows adaptations to nutrient acquisition within its fish host.</title>
        <authorList>
            <person name="Yang Y."/>
            <person name="Xiong J."/>
            <person name="Zhou Z."/>
            <person name="Huo F."/>
            <person name="Miao W."/>
            <person name="Ran C."/>
            <person name="Liu Y."/>
            <person name="Zhang J."/>
            <person name="Feng J."/>
            <person name="Wang M."/>
            <person name="Wang M."/>
            <person name="Wang L."/>
            <person name="Yao B."/>
        </authorList>
    </citation>
    <scope>NUCLEOTIDE SEQUENCE [LARGE SCALE GENOMIC DNA]</scope>
    <source>
        <strain evidence="1">Wuqing</strain>
    </source>
</reference>
<accession>A0A0C2JGY1</accession>
<dbReference type="OrthoDB" id="6021944at2759"/>
<dbReference type="InterPro" id="IPR042172">
    <property type="entry name" value="Adenosylhomocyst_ase-like_sf"/>
</dbReference>
<dbReference type="PANTHER" id="PTHR23420">
    <property type="entry name" value="ADENOSYLHOMOCYSTEINASE"/>
    <property type="match status" value="1"/>
</dbReference>
<dbReference type="Gene3D" id="3.40.50.1480">
    <property type="entry name" value="Adenosylhomocysteinase-like"/>
    <property type="match status" value="1"/>
</dbReference>
<evidence type="ECO:0000313" key="2">
    <source>
        <dbReference type="Proteomes" id="UP000031668"/>
    </source>
</evidence>
<sequence>MSSIINLNGKDFILTGYKFIFSWFLIENSITHHLRWYGAEKEEENFCIYDISLSDQGAIRVETARSGILYFDKDLPGLFIIKEVLIETLIHFGAKDDICAYLVSKGVGMFAWCGELDEDYWWCIDECINSSNNKANEGGDLSNTMLTKCPKLFHNLKGIVELSPYGQLLVPAMNITNSTTYVSANSNERNISLGCIIFESA</sequence>
<dbReference type="EMBL" id="JWZT01002818">
    <property type="protein sequence ID" value="KII68538.1"/>
    <property type="molecule type" value="Genomic_DNA"/>
</dbReference>
<dbReference type="InterPro" id="IPR000043">
    <property type="entry name" value="Adenosylhomocysteinase-like"/>
</dbReference>
<comment type="caution">
    <text evidence="1">The sequence shown here is derived from an EMBL/GenBank/DDBJ whole genome shotgun (WGS) entry which is preliminary data.</text>
</comment>
<keyword evidence="2" id="KW-1185">Reference proteome</keyword>